<sequence>MANEFKARALYDFQGQDENELSFNTNDILTITATASPGNGWWYAKNSYGKSGAVPENYLQTIVDETPEPSEPPPSYTYPDLSVLNGGGYGSQNNYAPPHNIHNDPFAWSQTPQYTNTNINEAPLAWQSSTNTSHPSSNSPTENVVLTSEPMSAFSDENQTYIQVSDLSISQELNKTLDTLPLNGTNFEETNDWYSSAEDVLLDHGVPQAYQNTDYSNQNRNTEYTGQESHLVTNMVEQRHDLWSPVSMHEQQLQQSTTSNVDLFSQEAMYPGNISLQSSALPSNSNQYNTLSGLNITEPTLFQSQQPFVTFPSQPTKTKPSESNLDDDYTPRGSSSNLSETLSATSLPPTQNTEKKSKEHKQKFFTLKRSKSISSKTQLKLEESFDAATTPKPKKDTDSDDSFSDTENQPRPHTSLNSLPNTHLQPNRPSSGDLTAKPAPRARFVLSTFFDRHGLDSYLLNGFKAKTDERVDIAFNEHEGTVYWANNPSTPPFTVKIEDPIRSTKLAGFKTFMEYKIQAQRPGGKLVGRRYKQFDWLHDQLVLKYRFICIPPLPGKQIAGRFEQDFVQERKRLLELWLNRICRHPVLCASFPVQHFLTCELSEKTVKEWKVGKRKIEKDEMKEAQWLACVSLVSTGHTDQQIMQQIDLFAQQQPLLETHLRNLNQGLTKYSERHIEVYERDIQKVGELFTKLHGALQVDAETIGNKDLSSSIQTIGKSYDNIAEFYKSQANGGLRDFLEHIQEYLGIVQCFPAILSIQRNSADFMKNIQQRSPTTSDFSNAIHRNHILNHVVLAEINFFNREKVKDFNQIMKTLIEQQMKFYEDVSINKLLHN</sequence>
<evidence type="ECO:0000256" key="1">
    <source>
        <dbReference type="ARBA" id="ARBA00010883"/>
    </source>
</evidence>
<evidence type="ECO:0000313" key="8">
    <source>
        <dbReference type="EMBL" id="CAF3545002.1"/>
    </source>
</evidence>
<dbReference type="InterPro" id="IPR036871">
    <property type="entry name" value="PX_dom_sf"/>
</dbReference>
<evidence type="ECO:0008006" key="10">
    <source>
        <dbReference type="Google" id="ProtNLM"/>
    </source>
</evidence>
<dbReference type="SMART" id="SM00326">
    <property type="entry name" value="SH3"/>
    <property type="match status" value="1"/>
</dbReference>
<dbReference type="PANTHER" id="PTHR45827">
    <property type="entry name" value="SORTING NEXIN"/>
    <property type="match status" value="1"/>
</dbReference>
<dbReference type="Gene3D" id="2.30.30.40">
    <property type="entry name" value="SH3 Domains"/>
    <property type="match status" value="1"/>
</dbReference>
<dbReference type="CDD" id="cd00174">
    <property type="entry name" value="SH3"/>
    <property type="match status" value="1"/>
</dbReference>
<gene>
    <name evidence="7" type="ORF">GPM918_LOCUS1540</name>
    <name evidence="8" type="ORF">SRO942_LOCUS1540</name>
</gene>
<keyword evidence="9" id="KW-1185">Reference proteome</keyword>
<dbReference type="GO" id="GO:0035091">
    <property type="term" value="F:phosphatidylinositol binding"/>
    <property type="evidence" value="ECO:0007669"/>
    <property type="project" value="InterPro"/>
</dbReference>
<comment type="similarity">
    <text evidence="1">Belongs to the sorting nexin family.</text>
</comment>
<evidence type="ECO:0000313" key="7">
    <source>
        <dbReference type="EMBL" id="CAF0763838.1"/>
    </source>
</evidence>
<dbReference type="Gene3D" id="3.30.1520.10">
    <property type="entry name" value="Phox-like domain"/>
    <property type="match status" value="1"/>
</dbReference>
<dbReference type="PROSITE" id="PS50002">
    <property type="entry name" value="SH3"/>
    <property type="match status" value="1"/>
</dbReference>
<dbReference type="GO" id="GO:0031410">
    <property type="term" value="C:cytoplasmic vesicle"/>
    <property type="evidence" value="ECO:0007669"/>
    <property type="project" value="TreeGrafter"/>
</dbReference>
<dbReference type="InterPro" id="IPR036028">
    <property type="entry name" value="SH3-like_dom_sf"/>
</dbReference>
<evidence type="ECO:0000259" key="6">
    <source>
        <dbReference type="PROSITE" id="PS50195"/>
    </source>
</evidence>
<feature type="compositionally biased region" description="Polar residues" evidence="4">
    <location>
        <begin position="332"/>
        <end position="352"/>
    </location>
</feature>
<name>A0A813Q900_9BILA</name>
<dbReference type="SUPFAM" id="SSF64268">
    <property type="entry name" value="PX domain"/>
    <property type="match status" value="1"/>
</dbReference>
<feature type="domain" description="PX" evidence="6">
    <location>
        <begin position="493"/>
        <end position="604"/>
    </location>
</feature>
<dbReference type="AlphaFoldDB" id="A0A813Q900"/>
<dbReference type="Pfam" id="PF00787">
    <property type="entry name" value="PX"/>
    <property type="match status" value="1"/>
</dbReference>
<keyword evidence="2 3" id="KW-0728">SH3 domain</keyword>
<reference evidence="7" key="1">
    <citation type="submission" date="2021-02" db="EMBL/GenBank/DDBJ databases">
        <authorList>
            <person name="Nowell W R."/>
        </authorList>
    </citation>
    <scope>NUCLEOTIDE SEQUENCE</scope>
</reference>
<dbReference type="PROSITE" id="PS50195">
    <property type="entry name" value="PX"/>
    <property type="match status" value="1"/>
</dbReference>
<evidence type="ECO:0000259" key="5">
    <source>
        <dbReference type="PROSITE" id="PS50002"/>
    </source>
</evidence>
<dbReference type="SUPFAM" id="SSF50044">
    <property type="entry name" value="SH3-domain"/>
    <property type="match status" value="1"/>
</dbReference>
<evidence type="ECO:0000256" key="4">
    <source>
        <dbReference type="SAM" id="MobiDB-lite"/>
    </source>
</evidence>
<feature type="compositionally biased region" description="Polar residues" evidence="4">
    <location>
        <begin position="407"/>
        <end position="433"/>
    </location>
</feature>
<feature type="compositionally biased region" description="Basic residues" evidence="4">
    <location>
        <begin position="358"/>
        <end position="371"/>
    </location>
</feature>
<dbReference type="SMART" id="SM00312">
    <property type="entry name" value="PX"/>
    <property type="match status" value="1"/>
</dbReference>
<proteinExistence type="inferred from homology"/>
<feature type="domain" description="SH3" evidence="5">
    <location>
        <begin position="2"/>
        <end position="64"/>
    </location>
</feature>
<dbReference type="Pfam" id="PF10456">
    <property type="entry name" value="BAR_3_WASP_bdg"/>
    <property type="match status" value="1"/>
</dbReference>
<accession>A0A813Q900</accession>
<dbReference type="InterPro" id="IPR019497">
    <property type="entry name" value="Sorting_nexin_WASP-bd-dom"/>
</dbReference>
<protein>
    <recommendedName>
        <fullName evidence="10">Sorting nexin</fullName>
    </recommendedName>
</protein>
<dbReference type="GO" id="GO:0006897">
    <property type="term" value="P:endocytosis"/>
    <property type="evidence" value="ECO:0007669"/>
    <property type="project" value="TreeGrafter"/>
</dbReference>
<dbReference type="Gene3D" id="1.20.1270.60">
    <property type="entry name" value="Arfaptin homology (AH) domain/BAR domain"/>
    <property type="match status" value="1"/>
</dbReference>
<dbReference type="InterPro" id="IPR001683">
    <property type="entry name" value="PX_dom"/>
</dbReference>
<dbReference type="PANTHER" id="PTHR45827:SF1">
    <property type="entry name" value="SORTING NEXIN"/>
    <property type="match status" value="1"/>
</dbReference>
<dbReference type="EMBL" id="CAJOBC010000144">
    <property type="protein sequence ID" value="CAF3545002.1"/>
    <property type="molecule type" value="Genomic_DNA"/>
</dbReference>
<dbReference type="OrthoDB" id="10254720at2759"/>
<evidence type="ECO:0000256" key="3">
    <source>
        <dbReference type="PROSITE-ProRule" id="PRU00192"/>
    </source>
</evidence>
<organism evidence="7 9">
    <name type="scientific">Didymodactylos carnosus</name>
    <dbReference type="NCBI Taxonomy" id="1234261"/>
    <lineage>
        <taxon>Eukaryota</taxon>
        <taxon>Metazoa</taxon>
        <taxon>Spiralia</taxon>
        <taxon>Gnathifera</taxon>
        <taxon>Rotifera</taxon>
        <taxon>Eurotatoria</taxon>
        <taxon>Bdelloidea</taxon>
        <taxon>Philodinida</taxon>
        <taxon>Philodinidae</taxon>
        <taxon>Didymodactylos</taxon>
    </lineage>
</organism>
<dbReference type="EMBL" id="CAJNOQ010000144">
    <property type="protein sequence ID" value="CAF0763838.1"/>
    <property type="molecule type" value="Genomic_DNA"/>
</dbReference>
<dbReference type="Proteomes" id="UP000681722">
    <property type="component" value="Unassembled WGS sequence"/>
</dbReference>
<dbReference type="Proteomes" id="UP000663829">
    <property type="component" value="Unassembled WGS sequence"/>
</dbReference>
<feature type="compositionally biased region" description="Polar residues" evidence="4">
    <location>
        <begin position="310"/>
        <end position="323"/>
    </location>
</feature>
<dbReference type="GO" id="GO:0097320">
    <property type="term" value="P:plasma membrane tubulation"/>
    <property type="evidence" value="ECO:0007669"/>
    <property type="project" value="TreeGrafter"/>
</dbReference>
<evidence type="ECO:0000256" key="2">
    <source>
        <dbReference type="ARBA" id="ARBA00022443"/>
    </source>
</evidence>
<feature type="region of interest" description="Disordered" evidence="4">
    <location>
        <begin position="310"/>
        <end position="438"/>
    </location>
</feature>
<comment type="caution">
    <text evidence="7">The sequence shown here is derived from an EMBL/GenBank/DDBJ whole genome shotgun (WGS) entry which is preliminary data.</text>
</comment>
<dbReference type="InterPro" id="IPR027267">
    <property type="entry name" value="AH/BAR_dom_sf"/>
</dbReference>
<dbReference type="GO" id="GO:0005886">
    <property type="term" value="C:plasma membrane"/>
    <property type="evidence" value="ECO:0007669"/>
    <property type="project" value="TreeGrafter"/>
</dbReference>
<dbReference type="InterPro" id="IPR001452">
    <property type="entry name" value="SH3_domain"/>
</dbReference>
<dbReference type="Pfam" id="PF14604">
    <property type="entry name" value="SH3_9"/>
    <property type="match status" value="1"/>
</dbReference>
<dbReference type="GO" id="GO:0016197">
    <property type="term" value="P:endosomal transport"/>
    <property type="evidence" value="ECO:0007669"/>
    <property type="project" value="TreeGrafter"/>
</dbReference>
<evidence type="ECO:0000313" key="9">
    <source>
        <dbReference type="Proteomes" id="UP000663829"/>
    </source>
</evidence>